<evidence type="ECO:0000256" key="1">
    <source>
        <dbReference type="SAM" id="MobiDB-lite"/>
    </source>
</evidence>
<dbReference type="Proteomes" id="UP001187415">
    <property type="component" value="Unassembled WGS sequence"/>
</dbReference>
<dbReference type="AlphaFoldDB" id="A0AA88MX93"/>
<dbReference type="EMBL" id="JAUPFM010000008">
    <property type="protein sequence ID" value="KAK2844955.1"/>
    <property type="molecule type" value="Genomic_DNA"/>
</dbReference>
<organism evidence="3 4">
    <name type="scientific">Channa striata</name>
    <name type="common">Snakehead murrel</name>
    <name type="synonym">Ophicephalus striatus</name>
    <dbReference type="NCBI Taxonomy" id="64152"/>
    <lineage>
        <taxon>Eukaryota</taxon>
        <taxon>Metazoa</taxon>
        <taxon>Chordata</taxon>
        <taxon>Craniata</taxon>
        <taxon>Vertebrata</taxon>
        <taxon>Euteleostomi</taxon>
        <taxon>Actinopterygii</taxon>
        <taxon>Neopterygii</taxon>
        <taxon>Teleostei</taxon>
        <taxon>Neoteleostei</taxon>
        <taxon>Acanthomorphata</taxon>
        <taxon>Anabantaria</taxon>
        <taxon>Anabantiformes</taxon>
        <taxon>Channoidei</taxon>
        <taxon>Channidae</taxon>
        <taxon>Channa</taxon>
    </lineage>
</organism>
<dbReference type="InterPro" id="IPR004020">
    <property type="entry name" value="DAPIN"/>
</dbReference>
<feature type="domain" description="Pyrin" evidence="2">
    <location>
        <begin position="1"/>
        <end position="55"/>
    </location>
</feature>
<comment type="caution">
    <text evidence="3">The sequence shown here is derived from an EMBL/GenBank/DDBJ whole genome shotgun (WGS) entry which is preliminary data.</text>
</comment>
<proteinExistence type="predicted"/>
<dbReference type="PROSITE" id="PS50824">
    <property type="entry name" value="DAPIN"/>
    <property type="match status" value="1"/>
</dbReference>
<evidence type="ECO:0000259" key="2">
    <source>
        <dbReference type="PROSITE" id="PS50824"/>
    </source>
</evidence>
<feature type="region of interest" description="Disordered" evidence="1">
    <location>
        <begin position="82"/>
        <end position="106"/>
    </location>
</feature>
<keyword evidence="4" id="KW-1185">Reference proteome</keyword>
<reference evidence="3" key="1">
    <citation type="submission" date="2023-07" db="EMBL/GenBank/DDBJ databases">
        <title>Chromosome-level Genome Assembly of Striped Snakehead (Channa striata).</title>
        <authorList>
            <person name="Liu H."/>
        </authorList>
    </citation>
    <scope>NUCLEOTIDE SEQUENCE</scope>
    <source>
        <strain evidence="3">Gz</strain>
        <tissue evidence="3">Muscle</tissue>
    </source>
</reference>
<protein>
    <recommendedName>
        <fullName evidence="2">Pyrin domain-containing protein</fullName>
    </recommendedName>
</protein>
<dbReference type="Pfam" id="PF02758">
    <property type="entry name" value="PYRIN"/>
    <property type="match status" value="1"/>
</dbReference>
<dbReference type="SMART" id="SM01289">
    <property type="entry name" value="PYRIN"/>
    <property type="match status" value="1"/>
</dbReference>
<dbReference type="InterPro" id="IPR011029">
    <property type="entry name" value="DEATH-like_dom_sf"/>
</dbReference>
<evidence type="ECO:0000313" key="4">
    <source>
        <dbReference type="Proteomes" id="UP001187415"/>
    </source>
</evidence>
<dbReference type="SUPFAM" id="SSF47986">
    <property type="entry name" value="DEATH domain"/>
    <property type="match status" value="1"/>
</dbReference>
<accession>A0AA88MX93</accession>
<gene>
    <name evidence="3" type="ORF">Q5P01_011614</name>
</gene>
<feature type="compositionally biased region" description="Basic and acidic residues" evidence="1">
    <location>
        <begin position="94"/>
        <end position="105"/>
    </location>
</feature>
<name>A0AA88MX93_CHASR</name>
<evidence type="ECO:0000313" key="3">
    <source>
        <dbReference type="EMBL" id="KAK2844955.1"/>
    </source>
</evidence>
<sequence length="317" mass="36850">MARATITRFIMEALEDLSKKNLDKFCFQLRDRREEPRITELLVSTFTETRALQVTLDTLRLINCNEEAKKLGKTKALPLNKRHLTNKSSLGDPSFRKTSDGDFKPSQEALTYAARRGPLKAARCSKKPEEVEADAQARVLSEARDPYNNRLVLSRCTIQFGQYKGQSFKWLLENDMSYAAMLVAEHQKVQQHTTSQDPLMVNKDYLTRYATAYPEVLKEVTFYREYLRAKERSRYPGQAGKALVGFGRHRSMTLEDLYESNELTSYVDFLRSKKSTCKPASRMEDAVKYILQRDRKKAARKLRRNWTRTHFSSLSRY</sequence>
<dbReference type="Gene3D" id="1.10.533.10">
    <property type="entry name" value="Death Domain, Fas"/>
    <property type="match status" value="1"/>
</dbReference>